<feature type="compositionally biased region" description="Polar residues" evidence="6">
    <location>
        <begin position="57"/>
        <end position="66"/>
    </location>
</feature>
<proteinExistence type="inferred from homology"/>
<reference evidence="9" key="1">
    <citation type="journal article" date="2011" name="Nat. Biotechnol.">
        <title>The genomic sequence of the Chinese hamster ovary (CHO)-K1 cell line.</title>
        <authorList>
            <person name="Xu X."/>
            <person name="Nagarajan H."/>
            <person name="Lewis N.E."/>
            <person name="Pan S."/>
            <person name="Cai Z."/>
            <person name="Liu X."/>
            <person name="Chen W."/>
            <person name="Xie M."/>
            <person name="Wang W."/>
            <person name="Hammond S."/>
            <person name="Andersen M.R."/>
            <person name="Neff N."/>
            <person name="Passarelli B."/>
            <person name="Koh W."/>
            <person name="Fan H.C."/>
            <person name="Wang J."/>
            <person name="Gui Y."/>
            <person name="Lee K.H."/>
            <person name="Betenbaugh M.J."/>
            <person name="Quake S.R."/>
            <person name="Famili I."/>
            <person name="Palsson B.O."/>
            <person name="Wang J."/>
        </authorList>
    </citation>
    <scope>NUCLEOTIDE SEQUENCE [LARGE SCALE GENOMIC DNA]</scope>
    <source>
        <strain evidence="9">CHO K1 cell line</strain>
    </source>
</reference>
<dbReference type="Proteomes" id="UP000001075">
    <property type="component" value="Unassembled WGS sequence"/>
</dbReference>
<gene>
    <name evidence="8" type="ORF">I79_003759</name>
</gene>
<name>G3H0U0_CRIGR</name>
<dbReference type="Pfam" id="PF03348">
    <property type="entry name" value="Serinc"/>
    <property type="match status" value="1"/>
</dbReference>
<dbReference type="STRING" id="10029.G3H0U0"/>
<dbReference type="InParanoid" id="G3H0U0"/>
<evidence type="ECO:0000256" key="6">
    <source>
        <dbReference type="SAM" id="MobiDB-lite"/>
    </source>
</evidence>
<evidence type="ECO:0000256" key="3">
    <source>
        <dbReference type="ARBA" id="ARBA00022692"/>
    </source>
</evidence>
<evidence type="ECO:0000256" key="2">
    <source>
        <dbReference type="ARBA" id="ARBA00006665"/>
    </source>
</evidence>
<evidence type="ECO:0000256" key="4">
    <source>
        <dbReference type="ARBA" id="ARBA00022989"/>
    </source>
</evidence>
<keyword evidence="4 7" id="KW-1133">Transmembrane helix</keyword>
<comment type="similarity">
    <text evidence="2">Belongs to the TDE1 family.</text>
</comment>
<feature type="region of interest" description="Disordered" evidence="6">
    <location>
        <begin position="22"/>
        <end position="79"/>
    </location>
</feature>
<evidence type="ECO:0000313" key="9">
    <source>
        <dbReference type="Proteomes" id="UP000001075"/>
    </source>
</evidence>
<feature type="compositionally biased region" description="Basic and acidic residues" evidence="6">
    <location>
        <begin position="26"/>
        <end position="37"/>
    </location>
</feature>
<comment type="subcellular location">
    <subcellularLocation>
        <location evidence="1">Membrane</location>
        <topology evidence="1">Multi-pass membrane protein</topology>
    </subcellularLocation>
</comment>
<protein>
    <submittedName>
        <fullName evidence="8">Serine incorporator 4</fullName>
    </submittedName>
</protein>
<dbReference type="EMBL" id="JH000098">
    <property type="protein sequence ID" value="EGV97200.1"/>
    <property type="molecule type" value="Genomic_DNA"/>
</dbReference>
<feature type="transmembrane region" description="Helical" evidence="7">
    <location>
        <begin position="90"/>
        <end position="109"/>
    </location>
</feature>
<evidence type="ECO:0000256" key="5">
    <source>
        <dbReference type="ARBA" id="ARBA00023136"/>
    </source>
</evidence>
<evidence type="ECO:0000256" key="7">
    <source>
        <dbReference type="SAM" id="Phobius"/>
    </source>
</evidence>
<sequence length="177" mass="19587">MGKILEKLLFLISSSSNGSMPNLWAKNDRSKSGDSPDHQPGPCTAARWNRRCHSENPLLSGQSSTARPAGPETPPAAQAQRQHLPYSYSAFHFTSILVSLYVMVTLTNGFSYEEAELEKTFPKGSRATFWVKVASCWACVLHYLGLLLAPLCRLPTQNHHDPKVTTLPSHQYCSPSM</sequence>
<dbReference type="PANTHER" id="PTHR10383">
    <property type="entry name" value="SERINE INCORPORATOR"/>
    <property type="match status" value="1"/>
</dbReference>
<evidence type="ECO:0000256" key="1">
    <source>
        <dbReference type="ARBA" id="ARBA00004141"/>
    </source>
</evidence>
<dbReference type="PANTHER" id="PTHR10383:SF5">
    <property type="entry name" value="SERINE INCORPORATOR 4"/>
    <property type="match status" value="1"/>
</dbReference>
<accession>G3H0U0</accession>
<feature type="transmembrane region" description="Helical" evidence="7">
    <location>
        <begin position="129"/>
        <end position="149"/>
    </location>
</feature>
<dbReference type="AlphaFoldDB" id="G3H0U0"/>
<evidence type="ECO:0000313" key="8">
    <source>
        <dbReference type="EMBL" id="EGV97200.1"/>
    </source>
</evidence>
<keyword evidence="3 7" id="KW-0812">Transmembrane</keyword>
<dbReference type="InterPro" id="IPR005016">
    <property type="entry name" value="TDE1/TMS"/>
</dbReference>
<keyword evidence="5 7" id="KW-0472">Membrane</keyword>
<dbReference type="eggNOG" id="KOG2592">
    <property type="taxonomic scope" value="Eukaryota"/>
</dbReference>
<dbReference type="GO" id="GO:0016020">
    <property type="term" value="C:membrane"/>
    <property type="evidence" value="ECO:0007669"/>
    <property type="project" value="UniProtKB-SubCell"/>
</dbReference>
<organism evidence="8 9">
    <name type="scientific">Cricetulus griseus</name>
    <name type="common">Chinese hamster</name>
    <name type="synonym">Cricetulus barabensis griseus</name>
    <dbReference type="NCBI Taxonomy" id="10029"/>
    <lineage>
        <taxon>Eukaryota</taxon>
        <taxon>Metazoa</taxon>
        <taxon>Chordata</taxon>
        <taxon>Craniata</taxon>
        <taxon>Vertebrata</taxon>
        <taxon>Euteleostomi</taxon>
        <taxon>Mammalia</taxon>
        <taxon>Eutheria</taxon>
        <taxon>Euarchontoglires</taxon>
        <taxon>Glires</taxon>
        <taxon>Rodentia</taxon>
        <taxon>Myomorpha</taxon>
        <taxon>Muroidea</taxon>
        <taxon>Cricetidae</taxon>
        <taxon>Cricetinae</taxon>
        <taxon>Cricetulus</taxon>
    </lineage>
</organism>
<dbReference type="PaxDb" id="10029-XP_007621722.1"/>